<evidence type="ECO:0008006" key="4">
    <source>
        <dbReference type="Google" id="ProtNLM"/>
    </source>
</evidence>
<sequence length="61" mass="7062">MLNILSILLQIPTHAPNPGDRGTIDLSEPFDLIVFVILPIVFIVLYMVWRRTKKRDNNEQS</sequence>
<organism evidence="2 3">
    <name type="scientific">Bizionia echini</name>
    <dbReference type="NCBI Taxonomy" id="649333"/>
    <lineage>
        <taxon>Bacteria</taxon>
        <taxon>Pseudomonadati</taxon>
        <taxon>Bacteroidota</taxon>
        <taxon>Flavobacteriia</taxon>
        <taxon>Flavobacteriales</taxon>
        <taxon>Flavobacteriaceae</taxon>
        <taxon>Bizionia</taxon>
    </lineage>
</organism>
<dbReference type="RefSeq" id="WP_092207165.1">
    <property type="nucleotide sequence ID" value="NZ_FOVN01000002.1"/>
</dbReference>
<dbReference type="AlphaFoldDB" id="A0A1I5AW65"/>
<keyword evidence="1" id="KW-1133">Transmembrane helix</keyword>
<evidence type="ECO:0000313" key="2">
    <source>
        <dbReference type="EMBL" id="SFN66693.1"/>
    </source>
</evidence>
<keyword evidence="1" id="KW-0472">Membrane</keyword>
<evidence type="ECO:0000313" key="3">
    <source>
        <dbReference type="Proteomes" id="UP000198705"/>
    </source>
</evidence>
<dbReference type="EMBL" id="FOVN01000002">
    <property type="protein sequence ID" value="SFN66693.1"/>
    <property type="molecule type" value="Genomic_DNA"/>
</dbReference>
<evidence type="ECO:0000256" key="1">
    <source>
        <dbReference type="SAM" id="Phobius"/>
    </source>
</evidence>
<dbReference type="Proteomes" id="UP000198705">
    <property type="component" value="Unassembled WGS sequence"/>
</dbReference>
<feature type="transmembrane region" description="Helical" evidence="1">
    <location>
        <begin position="32"/>
        <end position="49"/>
    </location>
</feature>
<accession>A0A1I5AW65</accession>
<name>A0A1I5AW65_9FLAO</name>
<protein>
    <recommendedName>
        <fullName evidence="4">Adenylosuccinate synthetase</fullName>
    </recommendedName>
</protein>
<gene>
    <name evidence="2" type="ORF">SAMN04487989_102323</name>
</gene>
<keyword evidence="3" id="KW-1185">Reference proteome</keyword>
<keyword evidence="1" id="KW-0812">Transmembrane</keyword>
<proteinExistence type="predicted"/>
<reference evidence="3" key="1">
    <citation type="submission" date="2016-10" db="EMBL/GenBank/DDBJ databases">
        <authorList>
            <person name="Varghese N."/>
            <person name="Submissions S."/>
        </authorList>
    </citation>
    <scope>NUCLEOTIDE SEQUENCE [LARGE SCALE GENOMIC DNA]</scope>
    <source>
        <strain evidence="3">DSM 23925</strain>
    </source>
</reference>
<dbReference type="STRING" id="649333.SAMN04487989_102323"/>